<organism evidence="2 3">
    <name type="scientific">Eumeta variegata</name>
    <name type="common">Bagworm moth</name>
    <name type="synonym">Eumeta japonica</name>
    <dbReference type="NCBI Taxonomy" id="151549"/>
    <lineage>
        <taxon>Eukaryota</taxon>
        <taxon>Metazoa</taxon>
        <taxon>Ecdysozoa</taxon>
        <taxon>Arthropoda</taxon>
        <taxon>Hexapoda</taxon>
        <taxon>Insecta</taxon>
        <taxon>Pterygota</taxon>
        <taxon>Neoptera</taxon>
        <taxon>Endopterygota</taxon>
        <taxon>Lepidoptera</taxon>
        <taxon>Glossata</taxon>
        <taxon>Ditrysia</taxon>
        <taxon>Tineoidea</taxon>
        <taxon>Psychidae</taxon>
        <taxon>Oiketicinae</taxon>
        <taxon>Eumeta</taxon>
    </lineage>
</organism>
<comment type="caution">
    <text evidence="2">The sequence shown here is derived from an EMBL/GenBank/DDBJ whole genome shotgun (WGS) entry which is preliminary data.</text>
</comment>
<gene>
    <name evidence="2" type="ORF">EVAR_30840_1</name>
</gene>
<keyword evidence="3" id="KW-1185">Reference proteome</keyword>
<protein>
    <submittedName>
        <fullName evidence="2">Uncharacterized protein</fullName>
    </submittedName>
</protein>
<evidence type="ECO:0000256" key="1">
    <source>
        <dbReference type="SAM" id="MobiDB-lite"/>
    </source>
</evidence>
<proteinExistence type="predicted"/>
<evidence type="ECO:0000313" key="2">
    <source>
        <dbReference type="EMBL" id="GBP65782.1"/>
    </source>
</evidence>
<name>A0A4C1XS14_EUMVA</name>
<dbReference type="Proteomes" id="UP000299102">
    <property type="component" value="Unassembled WGS sequence"/>
</dbReference>
<accession>A0A4C1XS14</accession>
<evidence type="ECO:0000313" key="3">
    <source>
        <dbReference type="Proteomes" id="UP000299102"/>
    </source>
</evidence>
<dbReference type="EMBL" id="BGZK01000939">
    <property type="protein sequence ID" value="GBP65782.1"/>
    <property type="molecule type" value="Genomic_DNA"/>
</dbReference>
<dbReference type="AlphaFoldDB" id="A0A4C1XS14"/>
<feature type="region of interest" description="Disordered" evidence="1">
    <location>
        <begin position="1"/>
        <end position="25"/>
    </location>
</feature>
<sequence>MSADLRSENVENNSRNDNNSSFFMGKNTPTKEVPLAIENISALLDQKLASTCQSSLRLQCASDGSVSKECPRWRVTRRVRAALVRLVLISLSISPFLNPNSHLDVGSGPVPGSYPGPAPLYDAAPISIPVQFSVLFLVTNR</sequence>
<reference evidence="2 3" key="1">
    <citation type="journal article" date="2019" name="Commun. Biol.">
        <title>The bagworm genome reveals a unique fibroin gene that provides high tensile strength.</title>
        <authorList>
            <person name="Kono N."/>
            <person name="Nakamura H."/>
            <person name="Ohtoshi R."/>
            <person name="Tomita M."/>
            <person name="Numata K."/>
            <person name="Arakawa K."/>
        </authorList>
    </citation>
    <scope>NUCLEOTIDE SEQUENCE [LARGE SCALE GENOMIC DNA]</scope>
</reference>
<feature type="compositionally biased region" description="Low complexity" evidence="1">
    <location>
        <begin position="10"/>
        <end position="21"/>
    </location>
</feature>